<dbReference type="PROSITE" id="PS51257">
    <property type="entry name" value="PROKAR_LIPOPROTEIN"/>
    <property type="match status" value="1"/>
</dbReference>
<dbReference type="Pfam" id="PF08530">
    <property type="entry name" value="PepX_C"/>
    <property type="match status" value="1"/>
</dbReference>
<keyword evidence="1 5" id="KW-0378">Hydrolase</keyword>
<evidence type="ECO:0000256" key="3">
    <source>
        <dbReference type="SAM" id="SignalP"/>
    </source>
</evidence>
<dbReference type="InterPro" id="IPR000383">
    <property type="entry name" value="Xaa-Pro-like_dom"/>
</dbReference>
<dbReference type="SMART" id="SM00939">
    <property type="entry name" value="PepX_C"/>
    <property type="match status" value="1"/>
</dbReference>
<dbReference type="InterPro" id="IPR005674">
    <property type="entry name" value="CocE/Ser_esterase"/>
</dbReference>
<name>A0A8A4ZJ51_9MICO</name>
<dbReference type="KEGG" id="psic:J4E96_09150"/>
<dbReference type="InterPro" id="IPR008979">
    <property type="entry name" value="Galactose-bd-like_sf"/>
</dbReference>
<dbReference type="EMBL" id="CP071868">
    <property type="protein sequence ID" value="QTE31063.1"/>
    <property type="molecule type" value="Genomic_DNA"/>
</dbReference>
<dbReference type="RefSeq" id="WP_227425444.1">
    <property type="nucleotide sequence ID" value="NZ_CP071868.1"/>
</dbReference>
<dbReference type="Gene3D" id="3.40.50.1820">
    <property type="entry name" value="alpha/beta hydrolase"/>
    <property type="match status" value="2"/>
</dbReference>
<dbReference type="SUPFAM" id="SSF53474">
    <property type="entry name" value="alpha/beta-Hydrolases"/>
    <property type="match status" value="1"/>
</dbReference>
<keyword evidence="3" id="KW-0732">Signal</keyword>
<dbReference type="SUPFAM" id="SSF49785">
    <property type="entry name" value="Galactose-binding domain-like"/>
    <property type="match status" value="1"/>
</dbReference>
<evidence type="ECO:0000313" key="6">
    <source>
        <dbReference type="Proteomes" id="UP000663937"/>
    </source>
</evidence>
<dbReference type="AlphaFoldDB" id="A0A8A4ZJ51"/>
<evidence type="ECO:0000313" key="5">
    <source>
        <dbReference type="EMBL" id="QTE31063.1"/>
    </source>
</evidence>
<proteinExistence type="predicted"/>
<gene>
    <name evidence="5" type="ORF">J4E96_09150</name>
</gene>
<keyword evidence="6" id="KW-1185">Reference proteome</keyword>
<evidence type="ECO:0000256" key="1">
    <source>
        <dbReference type="ARBA" id="ARBA00022801"/>
    </source>
</evidence>
<feature type="signal peptide" evidence="3">
    <location>
        <begin position="1"/>
        <end position="32"/>
    </location>
</feature>
<organism evidence="5 6">
    <name type="scientific">Pengzhenrongella sicca</name>
    <dbReference type="NCBI Taxonomy" id="2819238"/>
    <lineage>
        <taxon>Bacteria</taxon>
        <taxon>Bacillati</taxon>
        <taxon>Actinomycetota</taxon>
        <taxon>Actinomycetes</taxon>
        <taxon>Micrococcales</taxon>
        <taxon>Pengzhenrongella</taxon>
    </lineage>
</organism>
<feature type="domain" description="Xaa-Pro dipeptidyl-peptidase C-terminal" evidence="4">
    <location>
        <begin position="356"/>
        <end position="529"/>
    </location>
</feature>
<dbReference type="Pfam" id="PF02129">
    <property type="entry name" value="Peptidase_S15"/>
    <property type="match status" value="1"/>
</dbReference>
<dbReference type="InterPro" id="IPR029058">
    <property type="entry name" value="AB_hydrolase_fold"/>
</dbReference>
<accession>A0A8A4ZJ51</accession>
<feature type="chain" id="PRO_5035193701" evidence="3">
    <location>
        <begin position="33"/>
        <end position="581"/>
    </location>
</feature>
<reference evidence="5" key="1">
    <citation type="submission" date="2021-03" db="EMBL/GenBank/DDBJ databases">
        <title>Pengzhenrongella sicca gen. nov., sp. nov., a new member of suborder Micrococcineae isolated from High-Arctic tundra soil.</title>
        <authorList>
            <person name="Peng F."/>
        </authorList>
    </citation>
    <scope>NUCLEOTIDE SEQUENCE</scope>
    <source>
        <strain evidence="5">LRZ-2</strain>
    </source>
</reference>
<protein>
    <submittedName>
        <fullName evidence="5">CocE/NonD family hydrolase</fullName>
    </submittedName>
</protein>
<dbReference type="NCBIfam" id="TIGR00976">
    <property type="entry name" value="CocE_NonD"/>
    <property type="match status" value="1"/>
</dbReference>
<evidence type="ECO:0000256" key="2">
    <source>
        <dbReference type="SAM" id="MobiDB-lite"/>
    </source>
</evidence>
<dbReference type="Proteomes" id="UP000663937">
    <property type="component" value="Chromosome"/>
</dbReference>
<feature type="region of interest" description="Disordered" evidence="2">
    <location>
        <begin position="404"/>
        <end position="426"/>
    </location>
</feature>
<dbReference type="GO" id="GO:0008239">
    <property type="term" value="F:dipeptidyl-peptidase activity"/>
    <property type="evidence" value="ECO:0007669"/>
    <property type="project" value="InterPro"/>
</dbReference>
<evidence type="ECO:0000259" key="4">
    <source>
        <dbReference type="SMART" id="SM00939"/>
    </source>
</evidence>
<dbReference type="InterPro" id="IPR013736">
    <property type="entry name" value="Xaa-Pro_dipept_C"/>
</dbReference>
<sequence>MTEQRSRYRRTHAQIALKVVSLAVLISGCSAAAASAAADVSTSAGVTHSDNPRVPEGAAWSQEYFPSADDTNTELHADVLLPEGLGDGEKVTPIVSIGPYFSHIGQVSPEGHTQAGPSKRFTDLISEGKALERGYAVVLVDGRGFGGSTGCQDAGGPGERADVTAAIEWAAAQPWSTGQVGMFGKSYDAMTGLIGNNLGLDPLGAVVAQEPIWDLERNFWSGGIPRATTVSIGTVYGSSAWLPGMPDDEARYQANAALIDPACRLQYMADLTSADPGFWDQRDFASLAKGTDTPLLVTQGFTEWNTEAEGMREFLDNHEGPERAWLGPWDHVRGNDADPANGALLMGRAGWYDEVFAFYDEHLKGAAARPDLPAFAVQDNTGAWRSEKTWPSTDVSQRIQLDNGRYLDNGGTRDSGNPEGDPNSFINWSTPVTTPTRVTGTPELTFTAQGHGNVLVRLYDVAPDGTATWFNEQAAAVVPGSRTVELRSNDWTLAEGHQLAIEIGTIPPAGANPHLSNDWIDSPSGTRIHVSNPEISLQLDNPAEDAPTQGDRAKYLDTYLVLAKDELAPTKGTFVLGASGH</sequence>